<feature type="compositionally biased region" description="Polar residues" evidence="1">
    <location>
        <begin position="150"/>
        <end position="168"/>
    </location>
</feature>
<keyword evidence="4" id="KW-1185">Reference proteome</keyword>
<evidence type="ECO:0000256" key="1">
    <source>
        <dbReference type="SAM" id="MobiDB-lite"/>
    </source>
</evidence>
<feature type="compositionally biased region" description="Polar residues" evidence="1">
    <location>
        <begin position="119"/>
        <end position="130"/>
    </location>
</feature>
<dbReference type="OrthoDB" id="10032771at2759"/>
<organism evidence="2 4">
    <name type="scientific">Didymodactylos carnosus</name>
    <dbReference type="NCBI Taxonomy" id="1234261"/>
    <lineage>
        <taxon>Eukaryota</taxon>
        <taxon>Metazoa</taxon>
        <taxon>Spiralia</taxon>
        <taxon>Gnathifera</taxon>
        <taxon>Rotifera</taxon>
        <taxon>Eurotatoria</taxon>
        <taxon>Bdelloidea</taxon>
        <taxon>Philodinida</taxon>
        <taxon>Philodinidae</taxon>
        <taxon>Didymodactylos</taxon>
    </lineage>
</organism>
<sequence length="168" mass="18911">MKDGQNLIKRLVETKVSGLRNPEDCPTKKQLAPALRGLMIRYCRFVNQAIHNVPSVLNINDVLDVLNIDCQEIGEIRNQITFKLDNNRFIIKDGIRSSVQYLIRLCRKKFDEHLKQLNPKGSRSSVVQQISPSTPSPPTTNNTTSTNTTALVPTQRSLSPRTNSVNKS</sequence>
<dbReference type="EMBL" id="CAJNOQ010004206">
    <property type="protein sequence ID" value="CAF1049138.1"/>
    <property type="molecule type" value="Genomic_DNA"/>
</dbReference>
<feature type="region of interest" description="Disordered" evidence="1">
    <location>
        <begin position="119"/>
        <end position="168"/>
    </location>
</feature>
<feature type="compositionally biased region" description="Low complexity" evidence="1">
    <location>
        <begin position="139"/>
        <end position="149"/>
    </location>
</feature>
<reference evidence="2" key="1">
    <citation type="submission" date="2021-02" db="EMBL/GenBank/DDBJ databases">
        <authorList>
            <person name="Nowell W R."/>
        </authorList>
    </citation>
    <scope>NUCLEOTIDE SEQUENCE</scope>
</reference>
<gene>
    <name evidence="2" type="ORF">GPM918_LOCUS16187</name>
    <name evidence="3" type="ORF">SRO942_LOCUS16187</name>
</gene>
<dbReference type="Proteomes" id="UP000663829">
    <property type="component" value="Unassembled WGS sequence"/>
</dbReference>
<protein>
    <submittedName>
        <fullName evidence="2">Uncharacterized protein</fullName>
    </submittedName>
</protein>
<proteinExistence type="predicted"/>
<dbReference type="AlphaFoldDB" id="A0A814KB70"/>
<dbReference type="EMBL" id="CAJOBC010004206">
    <property type="protein sequence ID" value="CAF3818777.1"/>
    <property type="molecule type" value="Genomic_DNA"/>
</dbReference>
<evidence type="ECO:0000313" key="2">
    <source>
        <dbReference type="EMBL" id="CAF1049138.1"/>
    </source>
</evidence>
<name>A0A814KB70_9BILA</name>
<evidence type="ECO:0000313" key="4">
    <source>
        <dbReference type="Proteomes" id="UP000663829"/>
    </source>
</evidence>
<comment type="caution">
    <text evidence="2">The sequence shown here is derived from an EMBL/GenBank/DDBJ whole genome shotgun (WGS) entry which is preliminary data.</text>
</comment>
<evidence type="ECO:0000313" key="3">
    <source>
        <dbReference type="EMBL" id="CAF3818777.1"/>
    </source>
</evidence>
<accession>A0A814KB70</accession>
<dbReference type="Proteomes" id="UP000681722">
    <property type="component" value="Unassembled WGS sequence"/>
</dbReference>